<gene>
    <name evidence="3" type="ORF">GURASL_25440</name>
</gene>
<evidence type="ECO:0008006" key="5">
    <source>
        <dbReference type="Google" id="ProtNLM"/>
    </source>
</evidence>
<dbReference type="Proteomes" id="UP001317705">
    <property type="component" value="Chromosome"/>
</dbReference>
<dbReference type="RefSeq" id="WP_281999747.1">
    <property type="nucleotide sequence ID" value="NZ_AP027151.1"/>
</dbReference>
<accession>A0ABM8EM37</accession>
<proteinExistence type="predicted"/>
<keyword evidence="4" id="KW-1185">Reference proteome</keyword>
<evidence type="ECO:0000256" key="2">
    <source>
        <dbReference type="SAM" id="SignalP"/>
    </source>
</evidence>
<protein>
    <recommendedName>
        <fullName evidence="5">DUF2946 domain-containing protein</fullName>
    </recommendedName>
</protein>
<reference evidence="3 4" key="1">
    <citation type="submission" date="2022-12" db="EMBL/GenBank/DDBJ databases">
        <title>Polyphasic characterization of Geotalea uranireducens NIT-SL11 newly isolated from a complex of sewage sludge and microbially reduced graphene oxide.</title>
        <authorList>
            <person name="Xie L."/>
            <person name="Yoshida N."/>
            <person name="Meng L."/>
        </authorList>
    </citation>
    <scope>NUCLEOTIDE SEQUENCE [LARGE SCALE GENOMIC DNA]</scope>
    <source>
        <strain evidence="3 4">NIT-SL11</strain>
    </source>
</reference>
<feature type="signal peptide" evidence="2">
    <location>
        <begin position="1"/>
        <end position="27"/>
    </location>
</feature>
<evidence type="ECO:0000313" key="4">
    <source>
        <dbReference type="Proteomes" id="UP001317705"/>
    </source>
</evidence>
<dbReference type="EMBL" id="AP027151">
    <property type="protein sequence ID" value="BDV43621.1"/>
    <property type="molecule type" value="Genomic_DNA"/>
</dbReference>
<name>A0ABM8EM37_9BACT</name>
<evidence type="ECO:0000256" key="1">
    <source>
        <dbReference type="SAM" id="MobiDB-lite"/>
    </source>
</evidence>
<feature type="region of interest" description="Disordered" evidence="1">
    <location>
        <begin position="43"/>
        <end position="64"/>
    </location>
</feature>
<evidence type="ECO:0000313" key="3">
    <source>
        <dbReference type="EMBL" id="BDV43621.1"/>
    </source>
</evidence>
<sequence>MLFRCAIKYTALLLLALYLLHPAGGLAVADCGTPVLCLSATDGKEASASSTADQRDPASADDTTDGCCCDLDCPCDAAAPLPAALIPQYTPTLARLAVAEPFRAPPQVYLGKFIPPQNRS</sequence>
<organism evidence="3 4">
    <name type="scientific">Geotalea uraniireducens</name>
    <dbReference type="NCBI Taxonomy" id="351604"/>
    <lineage>
        <taxon>Bacteria</taxon>
        <taxon>Pseudomonadati</taxon>
        <taxon>Thermodesulfobacteriota</taxon>
        <taxon>Desulfuromonadia</taxon>
        <taxon>Geobacterales</taxon>
        <taxon>Geobacteraceae</taxon>
        <taxon>Geotalea</taxon>
    </lineage>
</organism>
<feature type="chain" id="PRO_5047280975" description="DUF2946 domain-containing protein" evidence="2">
    <location>
        <begin position="28"/>
        <end position="120"/>
    </location>
</feature>
<keyword evidence="2" id="KW-0732">Signal</keyword>